<organism evidence="1 2">
    <name type="scientific">Opisthorchis viverrini</name>
    <name type="common">Southeast Asian liver fluke</name>
    <dbReference type="NCBI Taxonomy" id="6198"/>
    <lineage>
        <taxon>Eukaryota</taxon>
        <taxon>Metazoa</taxon>
        <taxon>Spiralia</taxon>
        <taxon>Lophotrochozoa</taxon>
        <taxon>Platyhelminthes</taxon>
        <taxon>Trematoda</taxon>
        <taxon>Digenea</taxon>
        <taxon>Opisthorchiida</taxon>
        <taxon>Opisthorchiata</taxon>
        <taxon>Opisthorchiidae</taxon>
        <taxon>Opisthorchis</taxon>
    </lineage>
</organism>
<dbReference type="KEGG" id="ovi:T265_00619"/>
<proteinExistence type="predicted"/>
<dbReference type="Proteomes" id="UP000054324">
    <property type="component" value="Unassembled WGS sequence"/>
</dbReference>
<dbReference type="AlphaFoldDB" id="A0A075A195"/>
<dbReference type="CTD" id="20314807"/>
<dbReference type="EMBL" id="KL596624">
    <property type="protein sequence ID" value="KER33503.1"/>
    <property type="molecule type" value="Genomic_DNA"/>
</dbReference>
<accession>A0A075A195</accession>
<evidence type="ECO:0000313" key="2">
    <source>
        <dbReference type="Proteomes" id="UP000054324"/>
    </source>
</evidence>
<gene>
    <name evidence="1" type="ORF">T265_00619</name>
</gene>
<protein>
    <submittedName>
        <fullName evidence="1">Uncharacterized protein</fullName>
    </submittedName>
</protein>
<name>A0A075A195_OPIVI</name>
<reference evidence="1 2" key="1">
    <citation type="submission" date="2013-11" db="EMBL/GenBank/DDBJ databases">
        <title>Opisthorchis viverrini - life in the bile duct.</title>
        <authorList>
            <person name="Young N.D."/>
            <person name="Nagarajan N."/>
            <person name="Lin S.J."/>
            <person name="Korhonen P.K."/>
            <person name="Jex A.R."/>
            <person name="Hall R.S."/>
            <person name="Safavi-Hemami H."/>
            <person name="Kaewkong W."/>
            <person name="Bertrand D."/>
            <person name="Gao S."/>
            <person name="Seet Q."/>
            <person name="Wongkham S."/>
            <person name="Teh B.T."/>
            <person name="Wongkham C."/>
            <person name="Intapan P.M."/>
            <person name="Maleewong W."/>
            <person name="Yang X."/>
            <person name="Hu M."/>
            <person name="Wang Z."/>
            <person name="Hofmann A."/>
            <person name="Sternberg P.W."/>
            <person name="Tan P."/>
            <person name="Wang J."/>
            <person name="Gasser R.B."/>
        </authorList>
    </citation>
    <scope>NUCLEOTIDE SEQUENCE [LARGE SCALE GENOMIC DNA]</scope>
</reference>
<keyword evidence="2" id="KW-1185">Reference proteome</keyword>
<sequence>MPFTVTLPQTEYDTAILRIGEMRGWFPQNTGDERNHNCTKCEDGSLKTLKTNGIIIVTRLCREDDDEPKTDPFSQCSELRLAERTQSFLFTFRLVQLILDEARAMLVSKHQFLGMAMELTKMG</sequence>
<evidence type="ECO:0000313" key="1">
    <source>
        <dbReference type="EMBL" id="KER33503.1"/>
    </source>
</evidence>
<dbReference type="GeneID" id="20314807"/>
<dbReference type="RefSeq" id="XP_009162711.1">
    <property type="nucleotide sequence ID" value="XM_009164447.1"/>
</dbReference>